<dbReference type="InterPro" id="IPR052159">
    <property type="entry name" value="Competence_DNA_uptake"/>
</dbReference>
<dbReference type="PANTHER" id="PTHR30619:SF1">
    <property type="entry name" value="RECOMBINATION PROTEIN 2"/>
    <property type="match status" value="1"/>
</dbReference>
<dbReference type="AlphaFoldDB" id="A0A7W7H0U5"/>
<protein>
    <submittedName>
        <fullName evidence="2">Beta-lactamase superfamily II metal-dependent hydrolase</fullName>
    </submittedName>
</protein>
<dbReference type="InterPro" id="IPR001279">
    <property type="entry name" value="Metallo-B-lactamas"/>
</dbReference>
<gene>
    <name evidence="2" type="ORF">BJY16_005266</name>
</gene>
<dbReference type="GO" id="GO:0016787">
    <property type="term" value="F:hydrolase activity"/>
    <property type="evidence" value="ECO:0007669"/>
    <property type="project" value="UniProtKB-KW"/>
</dbReference>
<dbReference type="SUPFAM" id="SSF56281">
    <property type="entry name" value="Metallo-hydrolase/oxidoreductase"/>
    <property type="match status" value="1"/>
</dbReference>
<dbReference type="Pfam" id="PF00753">
    <property type="entry name" value="Lactamase_B"/>
    <property type="match status" value="1"/>
</dbReference>
<dbReference type="Proteomes" id="UP000546162">
    <property type="component" value="Unassembled WGS sequence"/>
</dbReference>
<keyword evidence="2" id="KW-0378">Hydrolase</keyword>
<name>A0A7W7H0U5_9ACTN</name>
<dbReference type="RefSeq" id="WP_185042249.1">
    <property type="nucleotide sequence ID" value="NZ_BAABFG010000005.1"/>
</dbReference>
<accession>A0A7W7H0U5</accession>
<reference evidence="2 3" key="1">
    <citation type="submission" date="2020-08" db="EMBL/GenBank/DDBJ databases">
        <title>Sequencing the genomes of 1000 actinobacteria strains.</title>
        <authorList>
            <person name="Klenk H.-P."/>
        </authorList>
    </citation>
    <scope>NUCLEOTIDE SEQUENCE [LARGE SCALE GENOMIC DNA]</scope>
    <source>
        <strain evidence="2 3">DSM 45809</strain>
    </source>
</reference>
<keyword evidence="3" id="KW-1185">Reference proteome</keyword>
<evidence type="ECO:0000313" key="2">
    <source>
        <dbReference type="EMBL" id="MBB4741807.1"/>
    </source>
</evidence>
<sequence length="368" mass="39118">MTSHEAPLRIEMLPARHGDAVLVSWPGEDDRTHWLLVDGGPAIGYDAVSRRLAELARAGQRLDLLVLSHVDGDHVEGVILAVNDAAVALGVDEVWYNGYRQLTDELGAVQGEILGALIKQRGLSWNARFGGHAVCRPADGPPPVRELPGGLRVSVLAPTTTALLSLRDEWERACRDAGLAAGSVEAALVKLRNRPELKPADAYLGAEGRLDIDELARGRIGVDRSAANASSIVLLLEFGGHTALLTADITPAQLAAGVRAQLAATGAERLPVDVLKVPHHGSAKNISADLVRLIPARQYLISTDGSYHGHPHRSAVATIIRYAPPGAELVFNYPDPGDVWDDDSTTNPDFTYTVRRPPAGGAGLTVAL</sequence>
<comment type="caution">
    <text evidence="2">The sequence shown here is derived from an EMBL/GenBank/DDBJ whole genome shotgun (WGS) entry which is preliminary data.</text>
</comment>
<dbReference type="InterPro" id="IPR036866">
    <property type="entry name" value="RibonucZ/Hydroxyglut_hydro"/>
</dbReference>
<evidence type="ECO:0000313" key="3">
    <source>
        <dbReference type="Proteomes" id="UP000546162"/>
    </source>
</evidence>
<dbReference type="Gene3D" id="3.60.15.10">
    <property type="entry name" value="Ribonuclease Z/Hydroxyacylglutathione hydrolase-like"/>
    <property type="match status" value="1"/>
</dbReference>
<dbReference type="PANTHER" id="PTHR30619">
    <property type="entry name" value="DNA INTERNALIZATION/COMPETENCE PROTEIN COMEC/REC2"/>
    <property type="match status" value="1"/>
</dbReference>
<feature type="domain" description="Metallo-beta-lactamase" evidence="1">
    <location>
        <begin position="24"/>
        <end position="95"/>
    </location>
</feature>
<dbReference type="EMBL" id="JACHNB010000001">
    <property type="protein sequence ID" value="MBB4741807.1"/>
    <property type="molecule type" value="Genomic_DNA"/>
</dbReference>
<organism evidence="2 3">
    <name type="scientific">Actinoplanes octamycinicus</name>
    <dbReference type="NCBI Taxonomy" id="135948"/>
    <lineage>
        <taxon>Bacteria</taxon>
        <taxon>Bacillati</taxon>
        <taxon>Actinomycetota</taxon>
        <taxon>Actinomycetes</taxon>
        <taxon>Micromonosporales</taxon>
        <taxon>Micromonosporaceae</taxon>
        <taxon>Actinoplanes</taxon>
    </lineage>
</organism>
<proteinExistence type="predicted"/>
<evidence type="ECO:0000259" key="1">
    <source>
        <dbReference type="Pfam" id="PF00753"/>
    </source>
</evidence>